<accession>A0ABM8BGN1</accession>
<gene>
    <name evidence="2" type="ORF">KIM322_06870</name>
</gene>
<sequence>MSINQDLVDTTLTKRQGVVVYLNSVSNQYKLRRYGDIVYFSKKMGYCILYVDQEELDQVIEQLNRLNFVDQAEKAVSDEVDLSSSHIEEQITTLAQEAEQKLQGSQEKNTDHIA</sequence>
<keyword evidence="1" id="KW-0963">Cytoplasm</keyword>
<dbReference type="InterPro" id="IPR016979">
    <property type="entry name" value="DUF2129"/>
</dbReference>
<organism evidence="2 3">
    <name type="scientific">Lactobacillus xylocopicola</name>
    <dbReference type="NCBI Taxonomy" id="2976676"/>
    <lineage>
        <taxon>Bacteria</taxon>
        <taxon>Bacillati</taxon>
        <taxon>Bacillota</taxon>
        <taxon>Bacilli</taxon>
        <taxon>Lactobacillales</taxon>
        <taxon>Lactobacillaceae</taxon>
        <taxon>Lactobacillus</taxon>
    </lineage>
</organism>
<dbReference type="EMBL" id="AP026803">
    <property type="protein sequence ID" value="BDR60426.1"/>
    <property type="molecule type" value="Genomic_DNA"/>
</dbReference>
<dbReference type="Pfam" id="PF09902">
    <property type="entry name" value="DUF2129"/>
    <property type="match status" value="1"/>
</dbReference>
<reference evidence="2 3" key="1">
    <citation type="journal article" date="2023" name="Microbiol. Spectr.">
        <title>Symbiosis of Carpenter Bees with Uncharacterized Lactic Acid Bacteria Showing NAD Auxotrophy.</title>
        <authorList>
            <person name="Kawasaki S."/>
            <person name="Ozawa K."/>
            <person name="Mori T."/>
            <person name="Yamamoto A."/>
            <person name="Ito M."/>
            <person name="Ohkuma M."/>
            <person name="Sakamoto M."/>
            <person name="Matsutani M."/>
        </authorList>
    </citation>
    <scope>NUCLEOTIDE SEQUENCE [LARGE SCALE GENOMIC DNA]</scope>
    <source>
        <strain evidence="2 3">Kim32-2</strain>
    </source>
</reference>
<keyword evidence="3" id="KW-1185">Reference proteome</keyword>
<evidence type="ECO:0000313" key="3">
    <source>
        <dbReference type="Proteomes" id="UP001321741"/>
    </source>
</evidence>
<protein>
    <recommendedName>
        <fullName evidence="4">DUF2129 domain-containing protein</fullName>
    </recommendedName>
</protein>
<proteinExistence type="predicted"/>
<name>A0ABM8BGN1_9LACO</name>
<evidence type="ECO:0008006" key="4">
    <source>
        <dbReference type="Google" id="ProtNLM"/>
    </source>
</evidence>
<evidence type="ECO:0000256" key="1">
    <source>
        <dbReference type="ARBA" id="ARBA00022490"/>
    </source>
</evidence>
<dbReference type="RefSeq" id="WP_317638127.1">
    <property type="nucleotide sequence ID" value="NZ_AP026803.1"/>
</dbReference>
<evidence type="ECO:0000313" key="2">
    <source>
        <dbReference type="EMBL" id="BDR60426.1"/>
    </source>
</evidence>
<dbReference type="Proteomes" id="UP001321741">
    <property type="component" value="Chromosome"/>
</dbReference>